<dbReference type="AlphaFoldDB" id="A0A3N0Y8T0"/>
<comment type="caution">
    <text evidence="2">The sequence shown here is derived from an EMBL/GenBank/DDBJ whole genome shotgun (WGS) entry which is preliminary data.</text>
</comment>
<keyword evidence="3" id="KW-1185">Reference proteome</keyword>
<gene>
    <name evidence="2" type="ORF">DPX16_13964</name>
</gene>
<reference evidence="2 3" key="1">
    <citation type="submission" date="2018-10" db="EMBL/GenBank/DDBJ databases">
        <title>Genome assembly for a Yunnan-Guizhou Plateau 3E fish, Anabarilius grahami (Regan), and its evolutionary and genetic applications.</title>
        <authorList>
            <person name="Jiang W."/>
        </authorList>
    </citation>
    <scope>NUCLEOTIDE SEQUENCE [LARGE SCALE GENOMIC DNA]</scope>
    <source>
        <strain evidence="2">AG-KIZ</strain>
        <tissue evidence="2">Muscle</tissue>
    </source>
</reference>
<evidence type="ECO:0000256" key="1">
    <source>
        <dbReference type="SAM" id="MobiDB-lite"/>
    </source>
</evidence>
<dbReference type="EMBL" id="RJVU01049572">
    <property type="protein sequence ID" value="ROL42557.1"/>
    <property type="molecule type" value="Genomic_DNA"/>
</dbReference>
<sequence length="141" mass="15780">MSQSNNELSSGRAISGSVALNANEEERGGARWRVGVALTSLRPLYHALMLTVDVSQWLVDTQSFKRFSSTQNLIRMKKLQLETNRMAPTGPLLNPFSMPIKSRKPMWHTKAVFDTMRSEIKHSDGANEDEWGPGHLQDASP</sequence>
<organism evidence="2 3">
    <name type="scientific">Anabarilius grahami</name>
    <name type="common">Kanglang fish</name>
    <name type="synonym">Barilius grahami</name>
    <dbReference type="NCBI Taxonomy" id="495550"/>
    <lineage>
        <taxon>Eukaryota</taxon>
        <taxon>Metazoa</taxon>
        <taxon>Chordata</taxon>
        <taxon>Craniata</taxon>
        <taxon>Vertebrata</taxon>
        <taxon>Euteleostomi</taxon>
        <taxon>Actinopterygii</taxon>
        <taxon>Neopterygii</taxon>
        <taxon>Teleostei</taxon>
        <taxon>Ostariophysi</taxon>
        <taxon>Cypriniformes</taxon>
        <taxon>Xenocyprididae</taxon>
        <taxon>Xenocypridinae</taxon>
        <taxon>Xenocypridinae incertae sedis</taxon>
        <taxon>Anabarilius</taxon>
    </lineage>
</organism>
<evidence type="ECO:0000313" key="3">
    <source>
        <dbReference type="Proteomes" id="UP000281406"/>
    </source>
</evidence>
<proteinExistence type="predicted"/>
<name>A0A3N0Y8T0_ANAGA</name>
<evidence type="ECO:0000313" key="2">
    <source>
        <dbReference type="EMBL" id="ROL42557.1"/>
    </source>
</evidence>
<feature type="region of interest" description="Disordered" evidence="1">
    <location>
        <begin position="122"/>
        <end position="141"/>
    </location>
</feature>
<accession>A0A3N0Y8T0</accession>
<protein>
    <submittedName>
        <fullName evidence="2">Uncharacterized protein</fullName>
    </submittedName>
</protein>
<dbReference type="Proteomes" id="UP000281406">
    <property type="component" value="Unassembled WGS sequence"/>
</dbReference>